<dbReference type="PROSITE" id="PS50883">
    <property type="entry name" value="EAL"/>
    <property type="match status" value="1"/>
</dbReference>
<reference evidence="2" key="1">
    <citation type="submission" date="2016-02" db="EMBL/GenBank/DDBJ databases">
        <title>Genome sequence of Bacillus trypoxylicola KCTC 13244(T).</title>
        <authorList>
            <person name="Jeong H."/>
            <person name="Park S.-H."/>
            <person name="Choi S.-K."/>
        </authorList>
    </citation>
    <scope>NUCLEOTIDE SEQUENCE [LARGE SCALE GENOMIC DNA]</scope>
    <source>
        <strain evidence="2">KCTC 13244</strain>
    </source>
</reference>
<dbReference type="Gene3D" id="3.20.20.450">
    <property type="entry name" value="EAL domain"/>
    <property type="match status" value="1"/>
</dbReference>
<proteinExistence type="predicted"/>
<keyword evidence="3" id="KW-1185">Reference proteome</keyword>
<dbReference type="AlphaFoldDB" id="A0A161PFE9"/>
<dbReference type="Pfam" id="PF00563">
    <property type="entry name" value="EAL"/>
    <property type="match status" value="1"/>
</dbReference>
<dbReference type="PANTHER" id="PTHR33121:SF82">
    <property type="entry name" value="SIGNAL TRANSDUCTION PROTEIN CONTAINING A EAL DOMAIN"/>
    <property type="match status" value="1"/>
</dbReference>
<comment type="caution">
    <text evidence="2">The sequence shown here is derived from an EMBL/GenBank/DDBJ whole genome shotgun (WGS) entry which is preliminary data.</text>
</comment>
<dbReference type="InterPro" id="IPR001633">
    <property type="entry name" value="EAL_dom"/>
</dbReference>
<dbReference type="InterPro" id="IPR035919">
    <property type="entry name" value="EAL_sf"/>
</dbReference>
<dbReference type="CDD" id="cd01948">
    <property type="entry name" value="EAL"/>
    <property type="match status" value="1"/>
</dbReference>
<dbReference type="STRING" id="519424.AZF04_03455"/>
<dbReference type="Proteomes" id="UP000075806">
    <property type="component" value="Unassembled WGS sequence"/>
</dbReference>
<dbReference type="Pfam" id="PF10388">
    <property type="entry name" value="YkuI_C"/>
    <property type="match status" value="1"/>
</dbReference>
<dbReference type="OrthoDB" id="1673646at2"/>
<gene>
    <name evidence="2" type="ORF">AZF04_03455</name>
</gene>
<accession>A0A161PFE9</accession>
<feature type="domain" description="EAL" evidence="1">
    <location>
        <begin position="1"/>
        <end position="252"/>
    </location>
</feature>
<dbReference type="SMART" id="SM00052">
    <property type="entry name" value="EAL"/>
    <property type="match status" value="1"/>
</dbReference>
<dbReference type="SUPFAM" id="SSF103190">
    <property type="entry name" value="Sensory domain-like"/>
    <property type="match status" value="1"/>
</dbReference>
<dbReference type="RefSeq" id="WP_061948218.1">
    <property type="nucleotide sequence ID" value="NZ_LTAO01000012.1"/>
</dbReference>
<evidence type="ECO:0000313" key="2">
    <source>
        <dbReference type="EMBL" id="KYG31847.1"/>
    </source>
</evidence>
<evidence type="ECO:0000259" key="1">
    <source>
        <dbReference type="PROSITE" id="PS50883"/>
    </source>
</evidence>
<dbReference type="InterPro" id="IPR029151">
    <property type="entry name" value="Sensor-like_sf"/>
</dbReference>
<dbReference type="InterPro" id="IPR050706">
    <property type="entry name" value="Cyclic-di-GMP_PDE-like"/>
</dbReference>
<evidence type="ECO:0000313" key="3">
    <source>
        <dbReference type="Proteomes" id="UP000075806"/>
    </source>
</evidence>
<name>A0A161PFE9_9BACI</name>
<dbReference type="EMBL" id="LTAO01000012">
    <property type="protein sequence ID" value="KYG31847.1"/>
    <property type="molecule type" value="Genomic_DNA"/>
</dbReference>
<organism evidence="2 3">
    <name type="scientific">Alkalihalobacillus trypoxylicola</name>
    <dbReference type="NCBI Taxonomy" id="519424"/>
    <lineage>
        <taxon>Bacteria</taxon>
        <taxon>Bacillati</taxon>
        <taxon>Bacillota</taxon>
        <taxon>Bacilli</taxon>
        <taxon>Bacillales</taxon>
        <taxon>Bacillaceae</taxon>
        <taxon>Alkalihalobacillus</taxon>
    </lineage>
</organism>
<dbReference type="SUPFAM" id="SSF141868">
    <property type="entry name" value="EAL domain-like"/>
    <property type="match status" value="1"/>
</dbReference>
<dbReference type="PANTHER" id="PTHR33121">
    <property type="entry name" value="CYCLIC DI-GMP PHOSPHODIESTERASE PDEF"/>
    <property type="match status" value="1"/>
</dbReference>
<dbReference type="InterPro" id="IPR018842">
    <property type="entry name" value="YkuI_C"/>
</dbReference>
<sequence>MISDLALPFQPSDLSPHFQPIIGSDQQSIVGYEVLGRLMKNEKYTSLGSFFHNEKVSLKDKQFVDNTIRTKALSKIREQNQKKLSYFFNLDPTFFSAEDDQNFYLEIKQLLDQEYLLGEQIVLEITESNFMNNRAHFLEQLNKYRALGCKIAVDDLGTGYSNLERIAFIQPDILKVDMLLVQKSEYSQAHLDVLYALSMLSQKSGAQLLFEGIETEQMLKNAWRNGAQYYQGFYFSKPKPTMISSISIKNETTNALEQMIFLELLQLKKLYQFEEQLNLMFDYLLQDFHKMLDHEQFLLSLRNQIPPYCFRLYICNEFGYQLSKNHTRKMNKAWQAITHTQQKNWSWRPYFLKNIVQMKRMSSGLISDKYLDIEYHQSIYTFSYPLPDDTFLFIDISLEM</sequence>
<dbReference type="GO" id="GO:0071111">
    <property type="term" value="F:cyclic-guanylate-specific phosphodiesterase activity"/>
    <property type="evidence" value="ECO:0007669"/>
    <property type="project" value="InterPro"/>
</dbReference>
<protein>
    <recommendedName>
        <fullName evidence="1">EAL domain-containing protein</fullName>
    </recommendedName>
</protein>
<dbReference type="Gene3D" id="3.30.450.20">
    <property type="entry name" value="PAS domain"/>
    <property type="match status" value="1"/>
</dbReference>